<accession>A0ABP8NG82</accession>
<dbReference type="Gene3D" id="3.90.1150.180">
    <property type="match status" value="1"/>
</dbReference>
<evidence type="ECO:0000256" key="2">
    <source>
        <dbReference type="ARBA" id="ARBA00022898"/>
    </source>
</evidence>
<comment type="similarity">
    <text evidence="3">Belongs to the SelA family.</text>
</comment>
<dbReference type="InterPro" id="IPR015421">
    <property type="entry name" value="PyrdxlP-dep_Trfase_major"/>
</dbReference>
<dbReference type="RefSeq" id="WP_345326725.1">
    <property type="nucleotide sequence ID" value="NZ_BAABGA010000073.1"/>
</dbReference>
<organism evidence="4 5">
    <name type="scientific">Novipirellula rosea</name>
    <dbReference type="NCBI Taxonomy" id="1031540"/>
    <lineage>
        <taxon>Bacteria</taxon>
        <taxon>Pseudomonadati</taxon>
        <taxon>Planctomycetota</taxon>
        <taxon>Planctomycetia</taxon>
        <taxon>Pirellulales</taxon>
        <taxon>Pirellulaceae</taxon>
        <taxon>Novipirellula</taxon>
    </lineage>
</organism>
<evidence type="ECO:0000313" key="4">
    <source>
        <dbReference type="EMBL" id="GAA4464876.1"/>
    </source>
</evidence>
<dbReference type="Pfam" id="PF03841">
    <property type="entry name" value="SelA"/>
    <property type="match status" value="1"/>
</dbReference>
<proteinExistence type="inferred from homology"/>
<name>A0ABP8NG82_9BACT</name>
<keyword evidence="5" id="KW-1185">Reference proteome</keyword>
<dbReference type="Proteomes" id="UP001500840">
    <property type="component" value="Unassembled WGS sequence"/>
</dbReference>
<gene>
    <name evidence="4" type="ORF">GCM10023156_51780</name>
</gene>
<reference evidence="5" key="1">
    <citation type="journal article" date="2019" name="Int. J. Syst. Evol. Microbiol.">
        <title>The Global Catalogue of Microorganisms (GCM) 10K type strain sequencing project: providing services to taxonomists for standard genome sequencing and annotation.</title>
        <authorList>
            <consortium name="The Broad Institute Genomics Platform"/>
            <consortium name="The Broad Institute Genome Sequencing Center for Infectious Disease"/>
            <person name="Wu L."/>
            <person name="Ma J."/>
        </authorList>
    </citation>
    <scope>NUCLEOTIDE SEQUENCE [LARGE SCALE GENOMIC DNA]</scope>
    <source>
        <strain evidence="5">JCM 17759</strain>
    </source>
</reference>
<evidence type="ECO:0008006" key="6">
    <source>
        <dbReference type="Google" id="ProtNLM"/>
    </source>
</evidence>
<protein>
    <recommendedName>
        <fullName evidence="6">L-seryl-tRNA(Sec) selenium transferase</fullName>
    </recommendedName>
</protein>
<evidence type="ECO:0000256" key="1">
    <source>
        <dbReference type="ARBA" id="ARBA00001933"/>
    </source>
</evidence>
<comment type="caution">
    <text evidence="4">The sequence shown here is derived from an EMBL/GenBank/DDBJ whole genome shotgun (WGS) entry which is preliminary data.</text>
</comment>
<sequence length="442" mass="47713">MAIPPWTVELLRRGLNDVARRAREPETLEKLKNQATEIIQDLPQTAARGLDAVMRATEAGKKNVQRWSKKQVAIAIPMVNASGTLMTPLGTGVPVAEEAVEAAYACLHGDVRRDHYANQRLTRELHRHLDSSANLEIAVAANLNAILTALVIGMSQEDILIHRSQAIRLRSGDSLVDALNSLVPIVQEVGANDSIEASDFAAFDSFCLIVADDETKPNPPEPLRLDKPAVTQVVVLPVATLRQTKDSQLASVEAAIDAGADLVIVEGGGVFGGPECGILIGKREIVDAIIESAVWKSLEATSAVQAMLVSTLGKSATGELPIDALLQTGEENLKARAERLAMRLTASDSIKSCQVTAEDARITPKGRWRYPSRQVRVEHRSLTAKEWAEQLREELPSLIVREDEQAIIVDLKWVSPASDGKIGELIGGLQSASPSETTSEIP</sequence>
<comment type="cofactor">
    <cofactor evidence="1">
        <name>pyridoxal 5'-phosphate</name>
        <dbReference type="ChEBI" id="CHEBI:597326"/>
    </cofactor>
</comment>
<dbReference type="Gene3D" id="3.40.640.10">
    <property type="entry name" value="Type I PLP-dependent aspartate aminotransferase-like (Major domain)"/>
    <property type="match status" value="1"/>
</dbReference>
<dbReference type="PANTHER" id="PTHR32328">
    <property type="entry name" value="L-SERYL-TRNA(SEC) SELENIUM TRANSFERASE"/>
    <property type="match status" value="1"/>
</dbReference>
<dbReference type="PANTHER" id="PTHR32328:SF0">
    <property type="entry name" value="L-SERYL-TRNA(SEC) SELENIUM TRANSFERASE"/>
    <property type="match status" value="1"/>
</dbReference>
<dbReference type="EMBL" id="BAABGA010000073">
    <property type="protein sequence ID" value="GAA4464876.1"/>
    <property type="molecule type" value="Genomic_DNA"/>
</dbReference>
<evidence type="ECO:0000256" key="3">
    <source>
        <dbReference type="ARBA" id="ARBA00044507"/>
    </source>
</evidence>
<evidence type="ECO:0000313" key="5">
    <source>
        <dbReference type="Proteomes" id="UP001500840"/>
    </source>
</evidence>
<dbReference type="InterPro" id="IPR018319">
    <property type="entry name" value="SelA-like"/>
</dbReference>
<keyword evidence="2" id="KW-0663">Pyridoxal phosphate</keyword>